<dbReference type="EMBL" id="GBHO01001168">
    <property type="protein sequence ID" value="JAG42436.1"/>
    <property type="molecule type" value="Transcribed_RNA"/>
</dbReference>
<organism evidence="2">
    <name type="scientific">Lygus hesperus</name>
    <name type="common">Western plant bug</name>
    <dbReference type="NCBI Taxonomy" id="30085"/>
    <lineage>
        <taxon>Eukaryota</taxon>
        <taxon>Metazoa</taxon>
        <taxon>Ecdysozoa</taxon>
        <taxon>Arthropoda</taxon>
        <taxon>Hexapoda</taxon>
        <taxon>Insecta</taxon>
        <taxon>Pterygota</taxon>
        <taxon>Neoptera</taxon>
        <taxon>Paraneoptera</taxon>
        <taxon>Hemiptera</taxon>
        <taxon>Heteroptera</taxon>
        <taxon>Panheteroptera</taxon>
        <taxon>Cimicomorpha</taxon>
        <taxon>Miridae</taxon>
        <taxon>Mirini</taxon>
        <taxon>Lygus</taxon>
    </lineage>
</organism>
<feature type="signal peptide" evidence="1">
    <location>
        <begin position="1"/>
        <end position="20"/>
    </location>
</feature>
<reference evidence="2" key="1">
    <citation type="journal article" date="2014" name="PLoS ONE">
        <title>Transcriptome-Based Identification of ABC Transporters in the Western Tarnished Plant Bug Lygus hesperus.</title>
        <authorList>
            <person name="Hull J.J."/>
            <person name="Chaney K."/>
            <person name="Geib S.M."/>
            <person name="Fabrick J.A."/>
            <person name="Brent C.S."/>
            <person name="Walsh D."/>
            <person name="Lavine L.C."/>
        </authorList>
    </citation>
    <scope>NUCLEOTIDE SEQUENCE</scope>
</reference>
<feature type="chain" id="PRO_5002055383" evidence="1">
    <location>
        <begin position="21"/>
        <end position="123"/>
    </location>
</feature>
<gene>
    <name evidence="2" type="primary">SPXN</name>
    <name evidence="2" type="ORF">CM83_35412</name>
</gene>
<evidence type="ECO:0000256" key="1">
    <source>
        <dbReference type="SAM" id="SignalP"/>
    </source>
</evidence>
<name>A0A0A9ZEU1_LYGHE</name>
<evidence type="ECO:0000313" key="2">
    <source>
        <dbReference type="EMBL" id="JAG42436.1"/>
    </source>
</evidence>
<keyword evidence="1" id="KW-0732">Signal</keyword>
<proteinExistence type="predicted"/>
<sequence length="123" mass="14224">MKLVLYFMYSFVMLCNRAISAQQEQFNWVPQDPLDPEYRLIVHLAVENVRHTGQHRPDRPYEPVGDIYFANTASVGGANWFKFAYEVPAFGNSCFALFNIKGATSWKSVHIQEFSCRNERKIG</sequence>
<reference evidence="2" key="2">
    <citation type="submission" date="2014-07" db="EMBL/GenBank/DDBJ databases">
        <authorList>
            <person name="Hull J."/>
        </authorList>
    </citation>
    <scope>NUCLEOTIDE SEQUENCE</scope>
</reference>
<protein>
    <submittedName>
        <fullName evidence="2">Spexin</fullName>
    </submittedName>
</protein>
<dbReference type="AlphaFoldDB" id="A0A0A9ZEU1"/>
<accession>A0A0A9ZEU1</accession>